<dbReference type="Gene3D" id="2.10.260.10">
    <property type="match status" value="1"/>
</dbReference>
<evidence type="ECO:0000259" key="3">
    <source>
        <dbReference type="PROSITE" id="PS51740"/>
    </source>
</evidence>
<dbReference type="RefSeq" id="WP_130432663.1">
    <property type="nucleotide sequence ID" value="NZ_SGXF01000001.1"/>
</dbReference>
<dbReference type="SUPFAM" id="SSF89447">
    <property type="entry name" value="AbrB/MazE/MraZ-like"/>
    <property type="match status" value="1"/>
</dbReference>
<evidence type="ECO:0000313" key="5">
    <source>
        <dbReference type="Proteomes" id="UP000292927"/>
    </source>
</evidence>
<dbReference type="InterPro" id="IPR037914">
    <property type="entry name" value="SpoVT-AbrB_sf"/>
</dbReference>
<accession>A0A4V2F867</accession>
<gene>
    <name evidence="4" type="ORF">EV209_0470</name>
</gene>
<keyword evidence="5" id="KW-1185">Reference proteome</keyword>
<feature type="domain" description="SpoVT-AbrB" evidence="3">
    <location>
        <begin position="1"/>
        <end position="47"/>
    </location>
</feature>
<evidence type="ECO:0000313" key="4">
    <source>
        <dbReference type="EMBL" id="RZT02357.1"/>
    </source>
</evidence>
<dbReference type="SMART" id="SM00966">
    <property type="entry name" value="SpoVT_AbrB"/>
    <property type="match status" value="1"/>
</dbReference>
<dbReference type="EMBL" id="SGXF01000001">
    <property type="protein sequence ID" value="RZT02357.1"/>
    <property type="molecule type" value="Genomic_DNA"/>
</dbReference>
<dbReference type="AlphaFoldDB" id="A0A4V2F867"/>
<dbReference type="Proteomes" id="UP000292927">
    <property type="component" value="Unassembled WGS sequence"/>
</dbReference>
<keyword evidence="1" id="KW-0238">DNA-binding</keyword>
<evidence type="ECO:0000256" key="2">
    <source>
        <dbReference type="SAM" id="MobiDB-lite"/>
    </source>
</evidence>
<reference evidence="4 5" key="1">
    <citation type="submission" date="2019-02" db="EMBL/GenBank/DDBJ databases">
        <title>Genomic Encyclopedia of Type Strains, Phase IV (KMG-IV): sequencing the most valuable type-strain genomes for metagenomic binning, comparative biology and taxonomic classification.</title>
        <authorList>
            <person name="Goeker M."/>
        </authorList>
    </citation>
    <scope>NUCLEOTIDE SEQUENCE [LARGE SCALE GENOMIC DNA]</scope>
    <source>
        <strain evidence="4 5">DSM 29486</strain>
    </source>
</reference>
<dbReference type="OrthoDB" id="9811597at2"/>
<sequence>MEIATVTTKGQVTVPKRIRNYLGLDTGAKIIFVEMDDGSVRMVNADRNPGEPGGLSTLQGGAMQAAEPDRAVKKKRQTEKAGPKTAVKTVPKSSEAQETEEQLNIAAAAREAARKQKEKEDQEAALKREEENRAKRRRDLNSYLL</sequence>
<dbReference type="InterPro" id="IPR007159">
    <property type="entry name" value="SpoVT-AbrB_dom"/>
</dbReference>
<feature type="region of interest" description="Disordered" evidence="2">
    <location>
        <begin position="46"/>
        <end position="145"/>
    </location>
</feature>
<evidence type="ECO:0000256" key="1">
    <source>
        <dbReference type="PROSITE-ProRule" id="PRU01076"/>
    </source>
</evidence>
<dbReference type="PROSITE" id="PS51740">
    <property type="entry name" value="SPOVT_ABRB"/>
    <property type="match status" value="1"/>
</dbReference>
<dbReference type="Pfam" id="PF04014">
    <property type="entry name" value="MazE_antitoxin"/>
    <property type="match status" value="1"/>
</dbReference>
<dbReference type="GO" id="GO:0003677">
    <property type="term" value="F:DNA binding"/>
    <property type="evidence" value="ECO:0007669"/>
    <property type="project" value="UniProtKB-UniRule"/>
</dbReference>
<comment type="caution">
    <text evidence="4">The sequence shown here is derived from an EMBL/GenBank/DDBJ whole genome shotgun (WGS) entry which is preliminary data.</text>
</comment>
<proteinExistence type="predicted"/>
<name>A0A4V2F867_9FIRM</name>
<organism evidence="4 5">
    <name type="scientific">Cuneatibacter caecimuris</name>
    <dbReference type="NCBI Taxonomy" id="1796618"/>
    <lineage>
        <taxon>Bacteria</taxon>
        <taxon>Bacillati</taxon>
        <taxon>Bacillota</taxon>
        <taxon>Clostridia</taxon>
        <taxon>Lachnospirales</taxon>
        <taxon>Lachnospiraceae</taxon>
        <taxon>Cuneatibacter</taxon>
    </lineage>
</organism>
<dbReference type="NCBIfam" id="TIGR01439">
    <property type="entry name" value="lp_hng_hel_AbrB"/>
    <property type="match status" value="1"/>
</dbReference>
<feature type="compositionally biased region" description="Basic and acidic residues" evidence="2">
    <location>
        <begin position="111"/>
        <end position="133"/>
    </location>
</feature>
<protein>
    <submittedName>
        <fullName evidence="4">AbrB family looped-hinge helix DNA binding protein</fullName>
    </submittedName>
</protein>